<keyword evidence="1" id="KW-1133">Transmembrane helix</keyword>
<dbReference type="Proteomes" id="UP001159364">
    <property type="component" value="Linkage Group LG06"/>
</dbReference>
<evidence type="ECO:0000256" key="1">
    <source>
        <dbReference type="SAM" id="Phobius"/>
    </source>
</evidence>
<keyword evidence="1" id="KW-0812">Transmembrane</keyword>
<organism evidence="2 3">
    <name type="scientific">Erythroxylum novogranatense</name>
    <dbReference type="NCBI Taxonomy" id="1862640"/>
    <lineage>
        <taxon>Eukaryota</taxon>
        <taxon>Viridiplantae</taxon>
        <taxon>Streptophyta</taxon>
        <taxon>Embryophyta</taxon>
        <taxon>Tracheophyta</taxon>
        <taxon>Spermatophyta</taxon>
        <taxon>Magnoliopsida</taxon>
        <taxon>eudicotyledons</taxon>
        <taxon>Gunneridae</taxon>
        <taxon>Pentapetalae</taxon>
        <taxon>rosids</taxon>
        <taxon>fabids</taxon>
        <taxon>Malpighiales</taxon>
        <taxon>Erythroxylaceae</taxon>
        <taxon>Erythroxylum</taxon>
    </lineage>
</organism>
<keyword evidence="1" id="KW-0472">Membrane</keyword>
<evidence type="ECO:0000313" key="3">
    <source>
        <dbReference type="Proteomes" id="UP001159364"/>
    </source>
</evidence>
<accession>A0AAV8T6J7</accession>
<sequence>MCGTRNKSRIIKEEKCLGSIIEVLRFGLITKVKENAAVITKTIADEVGAVEAPLGLLRIFVIEAMVMVGLIRMMACGTPRGKENVVTTLLELCRSWGDARSKVASLTREFQRCENYALHHFVMLFTGIFGYTCNLQILSLNRSRKG</sequence>
<gene>
    <name evidence="2" type="ORF">K2173_005425</name>
</gene>
<proteinExistence type="predicted"/>
<evidence type="ECO:0000313" key="2">
    <source>
        <dbReference type="EMBL" id="KAJ8761853.1"/>
    </source>
</evidence>
<keyword evidence="3" id="KW-1185">Reference proteome</keyword>
<name>A0AAV8T6J7_9ROSI</name>
<comment type="caution">
    <text evidence="2">The sequence shown here is derived from an EMBL/GenBank/DDBJ whole genome shotgun (WGS) entry which is preliminary data.</text>
</comment>
<dbReference type="EMBL" id="JAIWQS010000006">
    <property type="protein sequence ID" value="KAJ8761853.1"/>
    <property type="molecule type" value="Genomic_DNA"/>
</dbReference>
<feature type="transmembrane region" description="Helical" evidence="1">
    <location>
        <begin position="116"/>
        <end position="138"/>
    </location>
</feature>
<protein>
    <submittedName>
        <fullName evidence="2">Uncharacterized protein</fullName>
    </submittedName>
</protein>
<reference evidence="2 3" key="1">
    <citation type="submission" date="2021-09" db="EMBL/GenBank/DDBJ databases">
        <title>Genomic insights and catalytic innovation underlie evolution of tropane alkaloids biosynthesis.</title>
        <authorList>
            <person name="Wang Y.-J."/>
            <person name="Tian T."/>
            <person name="Huang J.-P."/>
            <person name="Huang S.-X."/>
        </authorList>
    </citation>
    <scope>NUCLEOTIDE SEQUENCE [LARGE SCALE GENOMIC DNA]</scope>
    <source>
        <strain evidence="2">KIB-2018</strain>
        <tissue evidence="2">Leaf</tissue>
    </source>
</reference>
<dbReference type="AlphaFoldDB" id="A0AAV8T6J7"/>